<proteinExistence type="predicted"/>
<accession>A0ABY3M7S9</accession>
<dbReference type="EMBL" id="VSKN01000024">
    <property type="protein sequence ID" value="TYC09252.1"/>
    <property type="molecule type" value="Genomic_DNA"/>
</dbReference>
<gene>
    <name evidence="1" type="ORF">ES677_13270</name>
</gene>
<evidence type="ECO:0000313" key="1">
    <source>
        <dbReference type="EMBL" id="TYC09252.1"/>
    </source>
</evidence>
<dbReference type="RefSeq" id="WP_148381490.1">
    <property type="nucleotide sequence ID" value="NZ_VSKN01000024.1"/>
</dbReference>
<protein>
    <submittedName>
        <fullName evidence="1">DUF2971 domain-containing protein</fullName>
    </submittedName>
</protein>
<dbReference type="InterPro" id="IPR021352">
    <property type="entry name" value="DUF2971"/>
</dbReference>
<keyword evidence="2" id="KW-1185">Reference proteome</keyword>
<evidence type="ECO:0000313" key="2">
    <source>
        <dbReference type="Proteomes" id="UP000323621"/>
    </source>
</evidence>
<dbReference type="Proteomes" id="UP000323621">
    <property type="component" value="Unassembled WGS sequence"/>
</dbReference>
<comment type="caution">
    <text evidence="1">The sequence shown here is derived from an EMBL/GenBank/DDBJ whole genome shotgun (WGS) entry which is preliminary data.</text>
</comment>
<reference evidence="1 2" key="1">
    <citation type="submission" date="2019-08" db="EMBL/GenBank/DDBJ databases">
        <title>Genomes of Antarctic Bizionia species.</title>
        <authorList>
            <person name="Bowman J.P."/>
        </authorList>
    </citation>
    <scope>NUCLEOTIDE SEQUENCE [LARGE SCALE GENOMIC DNA]</scope>
    <source>
        <strain evidence="1 2">IC164</strain>
    </source>
</reference>
<dbReference type="Pfam" id="PF11185">
    <property type="entry name" value="DUF2971"/>
    <property type="match status" value="1"/>
</dbReference>
<organism evidence="1 2">
    <name type="scientific">Bizionia gelidisalsuginis</name>
    <dbReference type="NCBI Taxonomy" id="291188"/>
    <lineage>
        <taxon>Bacteria</taxon>
        <taxon>Pseudomonadati</taxon>
        <taxon>Bacteroidota</taxon>
        <taxon>Flavobacteriia</taxon>
        <taxon>Flavobacteriales</taxon>
        <taxon>Flavobacteriaceae</taxon>
        <taxon>Bizionia</taxon>
    </lineage>
</organism>
<name>A0ABY3M7S9_9FLAO</name>
<sequence length="296" mass="34505">MSKKSNQIEKELNEFLKGELPNELYHYTNLNGLSGIINSSELWLSNLYFLNDKNEFELGLKFVIEQLESYKSGFSVLKPTKYFIEALEKAIDFIKEKDAPYILSMTANNDLLSQWRGYTNNGVGVNIGFNKKFFKDNDLKVYKCIYNIEKQKEIIDHILTQSIFMFIGITDSQGIFKDSDDIDFSQYDKAVSIAGQYFIDRTIFFCSLIKDKSFEEEDEWRLLLLDKGSEINFINVGNYFRPFKKIEIKDLNDSINEIMMGPNSEQGLCGSSIKMLLKKHKIEIEKLKYSEIPYRN</sequence>